<evidence type="ECO:0000313" key="2">
    <source>
        <dbReference type="EMBL" id="PSK98238.1"/>
    </source>
</evidence>
<dbReference type="SMART" id="SM00450">
    <property type="entry name" value="RHOD"/>
    <property type="match status" value="1"/>
</dbReference>
<gene>
    <name evidence="2" type="ORF">CLV30_12024</name>
</gene>
<dbReference type="InterPro" id="IPR001763">
    <property type="entry name" value="Rhodanese-like_dom"/>
</dbReference>
<dbReference type="GO" id="GO:0004792">
    <property type="term" value="F:thiosulfate-cyanide sulfurtransferase activity"/>
    <property type="evidence" value="ECO:0007669"/>
    <property type="project" value="InterPro"/>
</dbReference>
<protein>
    <submittedName>
        <fullName evidence="2">Rhodanese-related sulfurtransferase</fullName>
    </submittedName>
</protein>
<dbReference type="Proteomes" id="UP000243528">
    <property type="component" value="Unassembled WGS sequence"/>
</dbReference>
<comment type="caution">
    <text evidence="2">The sequence shown here is derived from an EMBL/GenBank/DDBJ whole genome shotgun (WGS) entry which is preliminary data.</text>
</comment>
<keyword evidence="3" id="KW-1185">Reference proteome</keyword>
<dbReference type="RefSeq" id="WP_205741093.1">
    <property type="nucleotide sequence ID" value="NZ_PYGE01000020.1"/>
</dbReference>
<dbReference type="Gene3D" id="3.40.250.10">
    <property type="entry name" value="Rhodanese-like domain"/>
    <property type="match status" value="1"/>
</dbReference>
<dbReference type="PANTHER" id="PTHR43031:SF1">
    <property type="entry name" value="PYRIDINE NUCLEOTIDE-DISULPHIDE OXIDOREDUCTASE"/>
    <property type="match status" value="1"/>
</dbReference>
<dbReference type="InterPro" id="IPR050229">
    <property type="entry name" value="GlpE_sulfurtransferase"/>
</dbReference>
<dbReference type="EMBL" id="PYGE01000020">
    <property type="protein sequence ID" value="PSK98238.1"/>
    <property type="molecule type" value="Genomic_DNA"/>
</dbReference>
<keyword evidence="2" id="KW-0808">Transferase</keyword>
<proteinExistence type="predicted"/>
<accession>A0A2P8DM12</accession>
<feature type="domain" description="Rhodanese" evidence="1">
    <location>
        <begin position="17"/>
        <end position="102"/>
    </location>
</feature>
<dbReference type="SUPFAM" id="SSF52821">
    <property type="entry name" value="Rhodanese/Cell cycle control phosphatase"/>
    <property type="match status" value="1"/>
</dbReference>
<dbReference type="InterPro" id="IPR036873">
    <property type="entry name" value="Rhodanese-like_dom_sf"/>
</dbReference>
<dbReference type="AlphaFoldDB" id="A0A2P8DM12"/>
<dbReference type="CDD" id="cd00158">
    <property type="entry name" value="RHOD"/>
    <property type="match status" value="1"/>
</dbReference>
<dbReference type="PROSITE" id="PS00380">
    <property type="entry name" value="RHODANESE_1"/>
    <property type="match status" value="1"/>
</dbReference>
<evidence type="ECO:0000259" key="1">
    <source>
        <dbReference type="PROSITE" id="PS50206"/>
    </source>
</evidence>
<reference evidence="2 3" key="1">
    <citation type="submission" date="2018-03" db="EMBL/GenBank/DDBJ databases">
        <title>Genomic Encyclopedia of Archaeal and Bacterial Type Strains, Phase II (KMG-II): from individual species to whole genera.</title>
        <authorList>
            <person name="Goeker M."/>
        </authorList>
    </citation>
    <scope>NUCLEOTIDE SEQUENCE [LARGE SCALE GENOMIC DNA]</scope>
    <source>
        <strain evidence="2 3">DSM 45211</strain>
    </source>
</reference>
<sequence>MSAAEVSVDELAVQWNDGAFVVDVREPEEYEQAHIPGAELIPMGGVVTEHERVPRDRPVYVVCAVGGRSAQVAEFLSAQGVDARNVSGGTLAWIRAGHPVDTGAPES</sequence>
<dbReference type="InterPro" id="IPR001307">
    <property type="entry name" value="Thiosulphate_STrfase_CS"/>
</dbReference>
<dbReference type="Pfam" id="PF00581">
    <property type="entry name" value="Rhodanese"/>
    <property type="match status" value="1"/>
</dbReference>
<dbReference type="PANTHER" id="PTHR43031">
    <property type="entry name" value="FAD-DEPENDENT OXIDOREDUCTASE"/>
    <property type="match status" value="1"/>
</dbReference>
<dbReference type="PROSITE" id="PS50206">
    <property type="entry name" value="RHODANESE_3"/>
    <property type="match status" value="1"/>
</dbReference>
<evidence type="ECO:0000313" key="3">
    <source>
        <dbReference type="Proteomes" id="UP000243528"/>
    </source>
</evidence>
<name>A0A2P8DM12_9ACTN</name>
<organism evidence="2 3">
    <name type="scientific">Haloactinopolyspora alba</name>
    <dbReference type="NCBI Taxonomy" id="648780"/>
    <lineage>
        <taxon>Bacteria</taxon>
        <taxon>Bacillati</taxon>
        <taxon>Actinomycetota</taxon>
        <taxon>Actinomycetes</taxon>
        <taxon>Jiangellales</taxon>
        <taxon>Jiangellaceae</taxon>
        <taxon>Haloactinopolyspora</taxon>
    </lineage>
</organism>